<feature type="non-terminal residue" evidence="1">
    <location>
        <position position="1"/>
    </location>
</feature>
<reference evidence="1 2" key="1">
    <citation type="journal article" date="2024" name="Ann. Entomol. Soc. Am.">
        <title>Genomic analyses of the southern and eastern yellowjacket wasps (Hymenoptera: Vespidae) reveal evolutionary signatures of social life.</title>
        <authorList>
            <person name="Catto M.A."/>
            <person name="Caine P.B."/>
            <person name="Orr S.E."/>
            <person name="Hunt B.G."/>
            <person name="Goodisman M.A.D."/>
        </authorList>
    </citation>
    <scope>NUCLEOTIDE SEQUENCE [LARGE SCALE GENOMIC DNA]</scope>
    <source>
        <strain evidence="1">232</strain>
        <tissue evidence="1">Head and thorax</tissue>
    </source>
</reference>
<dbReference type="Proteomes" id="UP001607303">
    <property type="component" value="Unassembled WGS sequence"/>
</dbReference>
<gene>
    <name evidence="1" type="ORF">V1477_016143</name>
</gene>
<dbReference type="EMBL" id="JAYRBN010000091">
    <property type="protein sequence ID" value="KAL2730332.1"/>
    <property type="molecule type" value="Genomic_DNA"/>
</dbReference>
<evidence type="ECO:0000313" key="2">
    <source>
        <dbReference type="Proteomes" id="UP001607303"/>
    </source>
</evidence>
<proteinExistence type="predicted"/>
<accession>A0ABD2BC60</accession>
<dbReference type="AlphaFoldDB" id="A0ABD2BC60"/>
<comment type="caution">
    <text evidence="1">The sequence shown here is derived from an EMBL/GenBank/DDBJ whole genome shotgun (WGS) entry which is preliminary data.</text>
</comment>
<evidence type="ECO:0000313" key="1">
    <source>
        <dbReference type="EMBL" id="KAL2730332.1"/>
    </source>
</evidence>
<keyword evidence="2" id="KW-1185">Reference proteome</keyword>
<name>A0ABD2BC60_VESMC</name>
<organism evidence="1 2">
    <name type="scientific">Vespula maculifrons</name>
    <name type="common">Eastern yellow jacket</name>
    <name type="synonym">Wasp</name>
    <dbReference type="NCBI Taxonomy" id="7453"/>
    <lineage>
        <taxon>Eukaryota</taxon>
        <taxon>Metazoa</taxon>
        <taxon>Ecdysozoa</taxon>
        <taxon>Arthropoda</taxon>
        <taxon>Hexapoda</taxon>
        <taxon>Insecta</taxon>
        <taxon>Pterygota</taxon>
        <taxon>Neoptera</taxon>
        <taxon>Endopterygota</taxon>
        <taxon>Hymenoptera</taxon>
        <taxon>Apocrita</taxon>
        <taxon>Aculeata</taxon>
        <taxon>Vespoidea</taxon>
        <taxon>Vespidae</taxon>
        <taxon>Vespinae</taxon>
        <taxon>Vespula</taxon>
    </lineage>
</organism>
<sequence>INRITLTEEQFDSKEFSDSLDSPKRFITICREKRRVIRENGLSKRTVRPPSMKRYILTIKCE</sequence>
<protein>
    <submittedName>
        <fullName evidence="1">Uncharacterized protein</fullName>
    </submittedName>
</protein>